<name>A0ABU3NQR4_9CHLR</name>
<protein>
    <submittedName>
        <fullName evidence="2">Uncharacterized protein</fullName>
    </submittedName>
</protein>
<keyword evidence="3" id="KW-1185">Reference proteome</keyword>
<evidence type="ECO:0000313" key="3">
    <source>
        <dbReference type="Proteomes" id="UP001254165"/>
    </source>
</evidence>
<evidence type="ECO:0000256" key="1">
    <source>
        <dbReference type="SAM" id="MobiDB-lite"/>
    </source>
</evidence>
<sequence length="138" mass="16106">MHRKQSEERLRTLVREWFPEAHLQKWRDVMYCPHRGRQNPPTPAGSLRQNIRRKGEGLILPSRAGATPTPFCTPQRVLAPRLSLPSGVVRPQRLSGERHGSRRPRNPNEEFFRERATWPLWPFTEDGKLCMEVSYGNL</sequence>
<feature type="region of interest" description="Disordered" evidence="1">
    <location>
        <begin position="89"/>
        <end position="108"/>
    </location>
</feature>
<dbReference type="Proteomes" id="UP001254165">
    <property type="component" value="Unassembled WGS sequence"/>
</dbReference>
<dbReference type="EMBL" id="JAUHMF010000002">
    <property type="protein sequence ID" value="MDT8898397.1"/>
    <property type="molecule type" value="Genomic_DNA"/>
</dbReference>
<organism evidence="2 3">
    <name type="scientific">Thermanaerothrix solaris</name>
    <dbReference type="NCBI Taxonomy" id="3058434"/>
    <lineage>
        <taxon>Bacteria</taxon>
        <taxon>Bacillati</taxon>
        <taxon>Chloroflexota</taxon>
        <taxon>Anaerolineae</taxon>
        <taxon>Anaerolineales</taxon>
        <taxon>Anaerolineaceae</taxon>
        <taxon>Thermanaerothrix</taxon>
    </lineage>
</organism>
<comment type="caution">
    <text evidence="2">The sequence shown here is derived from an EMBL/GenBank/DDBJ whole genome shotgun (WGS) entry which is preliminary data.</text>
</comment>
<evidence type="ECO:0000313" key="2">
    <source>
        <dbReference type="EMBL" id="MDT8898397.1"/>
    </source>
</evidence>
<accession>A0ABU3NQR4</accession>
<gene>
    <name evidence="2" type="ORF">QYE77_08970</name>
</gene>
<reference evidence="2 3" key="1">
    <citation type="submission" date="2023-07" db="EMBL/GenBank/DDBJ databases">
        <title>Novel species of Thermanaerothrix with wide hydrolytic capabilities.</title>
        <authorList>
            <person name="Zayulina K.S."/>
            <person name="Podosokorskaya O.A."/>
            <person name="Elcheninov A.G."/>
        </authorList>
    </citation>
    <scope>NUCLEOTIDE SEQUENCE [LARGE SCALE GENOMIC DNA]</scope>
    <source>
        <strain evidence="2 3">4228-RoL</strain>
    </source>
</reference>
<dbReference type="RefSeq" id="WP_315625056.1">
    <property type="nucleotide sequence ID" value="NZ_JAUHMF010000002.1"/>
</dbReference>
<proteinExistence type="predicted"/>